<dbReference type="KEGG" id="smo:SELMODRAFT_149527"/>
<dbReference type="HAMAP" id="MF_03011">
    <property type="entry name" value="eIF3l"/>
    <property type="match status" value="1"/>
</dbReference>
<evidence type="ECO:0000256" key="2">
    <source>
        <dbReference type="ARBA" id="ARBA00022540"/>
    </source>
</evidence>
<dbReference type="GO" id="GO:0005852">
    <property type="term" value="C:eukaryotic translation initiation factor 3 complex"/>
    <property type="evidence" value="ECO:0000318"/>
    <property type="project" value="GO_Central"/>
</dbReference>
<dbReference type="KEGG" id="smo:SELMODRAFT_146079"/>
<organism evidence="9">
    <name type="scientific">Selaginella moellendorffii</name>
    <name type="common">Spikemoss</name>
    <dbReference type="NCBI Taxonomy" id="88036"/>
    <lineage>
        <taxon>Eukaryota</taxon>
        <taxon>Viridiplantae</taxon>
        <taxon>Streptophyta</taxon>
        <taxon>Embryophyta</taxon>
        <taxon>Tracheophyta</taxon>
        <taxon>Lycopodiopsida</taxon>
        <taxon>Selaginellales</taxon>
        <taxon>Selaginellaceae</taxon>
        <taxon>Selaginella</taxon>
    </lineage>
</organism>
<protein>
    <recommendedName>
        <fullName evidence="4">Eukaryotic translation initiation factor 3 subunit L</fullName>
        <shortName evidence="4">eIF3l</shortName>
    </recommendedName>
</protein>
<feature type="domain" description="PCI" evidence="6">
    <location>
        <begin position="298"/>
        <end position="505"/>
    </location>
</feature>
<dbReference type="GO" id="GO:0033290">
    <property type="term" value="C:eukaryotic 48S preinitiation complex"/>
    <property type="evidence" value="ECO:0007669"/>
    <property type="project" value="UniProtKB-UniRule"/>
</dbReference>
<dbReference type="Gramene" id="EFJ29958">
    <property type="protein sequence ID" value="EFJ29958"/>
    <property type="gene ID" value="SELMODRAFT_146079"/>
</dbReference>
<sequence length="531" mass="62228">MAAGYERDGYGGYEDSYDERPDDAHPPDYVPDYVKSFVGYLYRSIREKNVYEVHQMYESSFSKLSERFFSKSHWPSAELVAPYVDNDHVFCLLYKEMYYRHVYAKLNVTFQERLESWDNYCNLFTVILHGNVNMQLPNQWLWDMVDEFIYQFQAFCQYRTKLKNKTEQELSWLKQYDEQVWNVYGVANFLQALIDKSEILQVLEEEKDGAVTAFSANDGYDYEGGSNVLKVLGYFSIIGLARVHCLLGDYHTALKRLAHIDLTQHGVYSSVIGCHITAAYYYGFSNMMMLRYIDAIKTFNQVLVYISKTRQYHQKSSQFEWILKKNEQMYALLAICLWFCPQWHLVESENARSDSQRNETVTHQLKEKRGEKLSKMHKNDEAAFDECFSYACPKFISPSLPDLSDTSGNYSQEAYRLQLKLFLSEVRQQQLLNKIRNYVKLYTTISIAKLASLVEVDEATLRMALMTYKHKTHYIDDDGSVASTADVEFYIDEDVVHIAEPKVTKRFSEIFVRHILKFDELVGDLERVALE</sequence>
<dbReference type="EMBL" id="GL377576">
    <property type="protein sequence ID" value="EFJ29958.1"/>
    <property type="molecule type" value="Genomic_DNA"/>
</dbReference>
<evidence type="ECO:0000256" key="3">
    <source>
        <dbReference type="ARBA" id="ARBA00022917"/>
    </source>
</evidence>
<dbReference type="GO" id="GO:0003743">
    <property type="term" value="F:translation initiation factor activity"/>
    <property type="evidence" value="ECO:0007669"/>
    <property type="project" value="UniProtKB-UniRule"/>
</dbReference>
<dbReference type="Gramene" id="EFJ25086">
    <property type="protein sequence ID" value="EFJ25086"/>
    <property type="gene ID" value="SELMODRAFT_149527"/>
</dbReference>
<dbReference type="EMBL" id="GL377588">
    <property type="protein sequence ID" value="EFJ25086.1"/>
    <property type="molecule type" value="Genomic_DNA"/>
</dbReference>
<gene>
    <name evidence="8" type="ORF">SELMODRAFT_146079</name>
    <name evidence="7" type="ORF">SELMODRAFT_149527</name>
</gene>
<dbReference type="PROSITE" id="PS50250">
    <property type="entry name" value="PCI"/>
    <property type="match status" value="1"/>
</dbReference>
<dbReference type="FunCoup" id="D8RD49">
    <property type="interactions" value="4258"/>
</dbReference>
<proteinExistence type="inferred from homology"/>
<dbReference type="STRING" id="88036.D8RD49"/>
<dbReference type="HOGENOM" id="CLU_029210_1_0_1"/>
<dbReference type="InParanoid" id="D8RD49"/>
<dbReference type="GO" id="GO:0016282">
    <property type="term" value="C:eukaryotic 43S preinitiation complex"/>
    <property type="evidence" value="ECO:0007669"/>
    <property type="project" value="UniProtKB-UniRule"/>
</dbReference>
<dbReference type="Pfam" id="PF10255">
    <property type="entry name" value="Paf67"/>
    <property type="match status" value="1"/>
</dbReference>
<evidence type="ECO:0000256" key="5">
    <source>
        <dbReference type="SAM" id="MobiDB-lite"/>
    </source>
</evidence>
<dbReference type="InterPro" id="IPR000717">
    <property type="entry name" value="PCI_dom"/>
</dbReference>
<dbReference type="Proteomes" id="UP000001514">
    <property type="component" value="Unassembled WGS sequence"/>
</dbReference>
<feature type="region of interest" description="Disordered" evidence="5">
    <location>
        <begin position="1"/>
        <end position="26"/>
    </location>
</feature>
<evidence type="ECO:0000259" key="6">
    <source>
        <dbReference type="PROSITE" id="PS50250"/>
    </source>
</evidence>
<dbReference type="PANTHER" id="PTHR13242">
    <property type="entry name" value="EUKARYOTIC TRANSLATION INITIATION FACTOR 3"/>
    <property type="match status" value="1"/>
</dbReference>
<evidence type="ECO:0000256" key="1">
    <source>
        <dbReference type="ARBA" id="ARBA00022490"/>
    </source>
</evidence>
<dbReference type="GO" id="GO:0006413">
    <property type="term" value="P:translational initiation"/>
    <property type="evidence" value="ECO:0000318"/>
    <property type="project" value="GO_Central"/>
</dbReference>
<name>D8RD49_SELML</name>
<comment type="subcellular location">
    <subcellularLocation>
        <location evidence="4">Cytoplasm</location>
    </subcellularLocation>
</comment>
<dbReference type="OrthoDB" id="15082at2759"/>
<dbReference type="GO" id="GO:0001732">
    <property type="term" value="P:formation of cytoplasmic translation initiation complex"/>
    <property type="evidence" value="ECO:0007669"/>
    <property type="project" value="UniProtKB-UniRule"/>
</dbReference>
<accession>D8RD49</accession>
<keyword evidence="1 4" id="KW-0963">Cytoplasm</keyword>
<keyword evidence="2 4" id="KW-0396">Initiation factor</keyword>
<dbReference type="PANTHER" id="PTHR13242:SF0">
    <property type="entry name" value="EUKARYOTIC TRANSLATION INITIATION FACTOR 3 SUBUNIT L"/>
    <property type="match status" value="1"/>
</dbReference>
<evidence type="ECO:0000256" key="4">
    <source>
        <dbReference type="HAMAP-Rule" id="MF_03011"/>
    </source>
</evidence>
<dbReference type="InterPro" id="IPR019382">
    <property type="entry name" value="eIF3l"/>
</dbReference>
<evidence type="ECO:0000313" key="9">
    <source>
        <dbReference type="Proteomes" id="UP000001514"/>
    </source>
</evidence>
<evidence type="ECO:0000313" key="7">
    <source>
        <dbReference type="EMBL" id="EFJ25086.1"/>
    </source>
</evidence>
<keyword evidence="3 4" id="KW-0648">Protein biosynthesis</keyword>
<evidence type="ECO:0000313" key="8">
    <source>
        <dbReference type="EMBL" id="EFJ29958.1"/>
    </source>
</evidence>
<keyword evidence="9" id="KW-1185">Reference proteome</keyword>
<dbReference type="OMA" id="AGWFIRN"/>
<comment type="similarity">
    <text evidence="4">Belongs to the eIF-3 subunit L family.</text>
</comment>
<dbReference type="eggNOG" id="KOG3677">
    <property type="taxonomic scope" value="Eukaryota"/>
</dbReference>
<dbReference type="AlphaFoldDB" id="D8RD49"/>
<reference evidence="8 9" key="1">
    <citation type="journal article" date="2011" name="Science">
        <title>The Selaginella genome identifies genetic changes associated with the evolution of vascular plants.</title>
        <authorList>
            <person name="Banks J.A."/>
            <person name="Nishiyama T."/>
            <person name="Hasebe M."/>
            <person name="Bowman J.L."/>
            <person name="Gribskov M."/>
            <person name="dePamphilis C."/>
            <person name="Albert V.A."/>
            <person name="Aono N."/>
            <person name="Aoyama T."/>
            <person name="Ambrose B.A."/>
            <person name="Ashton N.W."/>
            <person name="Axtell M.J."/>
            <person name="Barker E."/>
            <person name="Barker M.S."/>
            <person name="Bennetzen J.L."/>
            <person name="Bonawitz N.D."/>
            <person name="Chapple C."/>
            <person name="Cheng C."/>
            <person name="Correa L.G."/>
            <person name="Dacre M."/>
            <person name="DeBarry J."/>
            <person name="Dreyer I."/>
            <person name="Elias M."/>
            <person name="Engstrom E.M."/>
            <person name="Estelle M."/>
            <person name="Feng L."/>
            <person name="Finet C."/>
            <person name="Floyd S.K."/>
            <person name="Frommer W.B."/>
            <person name="Fujita T."/>
            <person name="Gramzow L."/>
            <person name="Gutensohn M."/>
            <person name="Harholt J."/>
            <person name="Hattori M."/>
            <person name="Heyl A."/>
            <person name="Hirai T."/>
            <person name="Hiwatashi Y."/>
            <person name="Ishikawa M."/>
            <person name="Iwata M."/>
            <person name="Karol K.G."/>
            <person name="Koehler B."/>
            <person name="Kolukisaoglu U."/>
            <person name="Kubo M."/>
            <person name="Kurata T."/>
            <person name="Lalonde S."/>
            <person name="Li K."/>
            <person name="Li Y."/>
            <person name="Litt A."/>
            <person name="Lyons E."/>
            <person name="Manning G."/>
            <person name="Maruyama T."/>
            <person name="Michael T.P."/>
            <person name="Mikami K."/>
            <person name="Miyazaki S."/>
            <person name="Morinaga S."/>
            <person name="Murata T."/>
            <person name="Mueller-Roeber B."/>
            <person name="Nelson D.R."/>
            <person name="Obara M."/>
            <person name="Oguri Y."/>
            <person name="Olmstead R.G."/>
            <person name="Onodera N."/>
            <person name="Petersen B.L."/>
            <person name="Pils B."/>
            <person name="Prigge M."/>
            <person name="Rensing S.A."/>
            <person name="Riano-Pachon D.M."/>
            <person name="Roberts A.W."/>
            <person name="Sato Y."/>
            <person name="Scheller H.V."/>
            <person name="Schulz B."/>
            <person name="Schulz C."/>
            <person name="Shakirov E.V."/>
            <person name="Shibagaki N."/>
            <person name="Shinohara N."/>
            <person name="Shippen D.E."/>
            <person name="Soerensen I."/>
            <person name="Sotooka R."/>
            <person name="Sugimoto N."/>
            <person name="Sugita M."/>
            <person name="Sumikawa N."/>
            <person name="Tanurdzic M."/>
            <person name="Theissen G."/>
            <person name="Ulvskov P."/>
            <person name="Wakazuki S."/>
            <person name="Weng J.K."/>
            <person name="Willats W.W."/>
            <person name="Wipf D."/>
            <person name="Wolf P.G."/>
            <person name="Yang L."/>
            <person name="Zimmer A.D."/>
            <person name="Zhu Q."/>
            <person name="Mitros T."/>
            <person name="Hellsten U."/>
            <person name="Loque D."/>
            <person name="Otillar R."/>
            <person name="Salamov A."/>
            <person name="Schmutz J."/>
            <person name="Shapiro H."/>
            <person name="Lindquist E."/>
            <person name="Lucas S."/>
            <person name="Rokhsar D."/>
            <person name="Grigoriev I.V."/>
        </authorList>
    </citation>
    <scope>NUCLEOTIDE SEQUENCE [LARGE SCALE GENOMIC DNA]</scope>
</reference>
<comment type="subunit">
    <text evidence="4">Component of the eukaryotic translation initiation factor 3 (eIF-3) complex.</text>
</comment>
<comment type="function">
    <text evidence="4">Component of the eukaryotic translation initiation factor 3 (eIF-3) complex, which is involved in protein synthesis of a specialized repertoire of mRNAs and, together with other initiation factors, stimulates binding of mRNA and methionyl-tRNAi to the 40S ribosome. The eIF-3 complex specifically targets and initiates translation of a subset of mRNAs involved in cell proliferation.</text>
</comment>